<dbReference type="GO" id="GO:0005975">
    <property type="term" value="P:carbohydrate metabolic process"/>
    <property type="evidence" value="ECO:0007669"/>
    <property type="project" value="InterPro"/>
</dbReference>
<keyword evidence="2" id="KW-0808">Transferase</keyword>
<evidence type="ECO:0000256" key="2">
    <source>
        <dbReference type="ARBA" id="ARBA00022679"/>
    </source>
</evidence>
<gene>
    <name evidence="4" type="ORF">METZ01_LOCUS121095</name>
</gene>
<dbReference type="Gene3D" id="3.40.50.2000">
    <property type="entry name" value="Glycogen Phosphorylase B"/>
    <property type="match status" value="2"/>
</dbReference>
<name>A0A381XUZ4_9ZZZZ</name>
<dbReference type="SUPFAM" id="SSF53756">
    <property type="entry name" value="UDP-Glycosyltransferase/glycogen phosphorylase"/>
    <property type="match status" value="1"/>
</dbReference>
<dbReference type="Pfam" id="PF03033">
    <property type="entry name" value="Glyco_transf_28"/>
    <property type="match status" value="1"/>
</dbReference>
<protein>
    <recommendedName>
        <fullName evidence="3">Glycosyltransferase family 28 N-terminal domain-containing protein</fullName>
    </recommendedName>
</protein>
<keyword evidence="1" id="KW-0328">Glycosyltransferase</keyword>
<evidence type="ECO:0000259" key="3">
    <source>
        <dbReference type="Pfam" id="PF03033"/>
    </source>
</evidence>
<feature type="non-terminal residue" evidence="4">
    <location>
        <position position="197"/>
    </location>
</feature>
<feature type="domain" description="Glycosyltransferase family 28 N-terminal" evidence="3">
    <location>
        <begin position="4"/>
        <end position="136"/>
    </location>
</feature>
<dbReference type="CDD" id="cd03785">
    <property type="entry name" value="GT28_MurG"/>
    <property type="match status" value="1"/>
</dbReference>
<dbReference type="GO" id="GO:0016758">
    <property type="term" value="F:hexosyltransferase activity"/>
    <property type="evidence" value="ECO:0007669"/>
    <property type="project" value="InterPro"/>
</dbReference>
<dbReference type="PANTHER" id="PTHR21015:SF22">
    <property type="entry name" value="GLYCOSYLTRANSFERASE"/>
    <property type="match status" value="1"/>
</dbReference>
<dbReference type="PANTHER" id="PTHR21015">
    <property type="entry name" value="UDP-N-ACETYLGLUCOSAMINE--N-ACETYLMURAMYL-(PENTAPEPTIDE) PYROPHOSPHORYL-UNDECAPRENOL N-ACETYLGLUCOSAMINE TRANSFERASE 1"/>
    <property type="match status" value="1"/>
</dbReference>
<proteinExistence type="predicted"/>
<sequence>MKKVLIATGGTGGHVIPALSIYDHLKNDFIASIVTDIRGTNFINKNKYQYDLIDVPNLFSKLYLLPFNMIKFVFCIFKSYFYLKKNDINILISTGGYMSLPICIAAKILKIKIILFEPNSVIGRTNRIMLKISHKIICYDNDLKLLPIKYNNKIYLIERILRKEIYLCKKNNKKDFGEVKKILVIGGSQGAKFFDQN</sequence>
<evidence type="ECO:0000313" key="4">
    <source>
        <dbReference type="EMBL" id="SVA68241.1"/>
    </source>
</evidence>
<evidence type="ECO:0000256" key="1">
    <source>
        <dbReference type="ARBA" id="ARBA00022676"/>
    </source>
</evidence>
<organism evidence="4">
    <name type="scientific">marine metagenome</name>
    <dbReference type="NCBI Taxonomy" id="408172"/>
    <lineage>
        <taxon>unclassified sequences</taxon>
        <taxon>metagenomes</taxon>
        <taxon>ecological metagenomes</taxon>
    </lineage>
</organism>
<dbReference type="AlphaFoldDB" id="A0A381XUZ4"/>
<accession>A0A381XUZ4</accession>
<dbReference type="EMBL" id="UINC01016381">
    <property type="protein sequence ID" value="SVA68241.1"/>
    <property type="molecule type" value="Genomic_DNA"/>
</dbReference>
<reference evidence="4" key="1">
    <citation type="submission" date="2018-05" db="EMBL/GenBank/DDBJ databases">
        <authorList>
            <person name="Lanie J.A."/>
            <person name="Ng W.-L."/>
            <person name="Kazmierczak K.M."/>
            <person name="Andrzejewski T.M."/>
            <person name="Davidsen T.M."/>
            <person name="Wayne K.J."/>
            <person name="Tettelin H."/>
            <person name="Glass J.I."/>
            <person name="Rusch D."/>
            <person name="Podicherti R."/>
            <person name="Tsui H.-C.T."/>
            <person name="Winkler M.E."/>
        </authorList>
    </citation>
    <scope>NUCLEOTIDE SEQUENCE</scope>
</reference>
<dbReference type="InterPro" id="IPR004276">
    <property type="entry name" value="GlycoTrans_28_N"/>
</dbReference>